<evidence type="ECO:0000256" key="1">
    <source>
        <dbReference type="SAM" id="Coils"/>
    </source>
</evidence>
<dbReference type="GO" id="GO:0005814">
    <property type="term" value="C:centriole"/>
    <property type="evidence" value="ECO:0007669"/>
    <property type="project" value="InterPro"/>
</dbReference>
<feature type="coiled-coil region" evidence="1">
    <location>
        <begin position="353"/>
        <end position="421"/>
    </location>
</feature>
<reference evidence="3" key="1">
    <citation type="journal article" date="2023" name="G3 (Bethesda)">
        <title>A reference genome for the long-term kleptoplast-retaining sea slug Elysia crispata morphotype clarki.</title>
        <authorList>
            <person name="Eastman K.E."/>
            <person name="Pendleton A.L."/>
            <person name="Shaikh M.A."/>
            <person name="Suttiyut T."/>
            <person name="Ogas R."/>
            <person name="Tomko P."/>
            <person name="Gavelis G."/>
            <person name="Widhalm J.R."/>
            <person name="Wisecaver J.H."/>
        </authorList>
    </citation>
    <scope>NUCLEOTIDE SEQUENCE</scope>
    <source>
        <strain evidence="3">ECLA1</strain>
    </source>
</reference>
<feature type="region of interest" description="Disordered" evidence="2">
    <location>
        <begin position="126"/>
        <end position="145"/>
    </location>
</feature>
<dbReference type="Proteomes" id="UP001283361">
    <property type="component" value="Unassembled WGS sequence"/>
</dbReference>
<keyword evidence="4" id="KW-1185">Reference proteome</keyword>
<feature type="compositionally biased region" description="Polar residues" evidence="2">
    <location>
        <begin position="196"/>
        <end position="220"/>
    </location>
</feature>
<dbReference type="GO" id="GO:0045202">
    <property type="term" value="C:synapse"/>
    <property type="evidence" value="ECO:0007669"/>
    <property type="project" value="GOC"/>
</dbReference>
<evidence type="ECO:0000256" key="2">
    <source>
        <dbReference type="SAM" id="MobiDB-lite"/>
    </source>
</evidence>
<feature type="coiled-coil region" evidence="1">
    <location>
        <begin position="466"/>
        <end position="586"/>
    </location>
</feature>
<feature type="region of interest" description="Disordered" evidence="2">
    <location>
        <begin position="319"/>
        <end position="345"/>
    </location>
</feature>
<feature type="coiled-coil region" evidence="1">
    <location>
        <begin position="759"/>
        <end position="807"/>
    </location>
</feature>
<name>A0AAE0Z8S6_9GAST</name>
<organism evidence="3 4">
    <name type="scientific">Elysia crispata</name>
    <name type="common">lettuce slug</name>
    <dbReference type="NCBI Taxonomy" id="231223"/>
    <lineage>
        <taxon>Eukaryota</taxon>
        <taxon>Metazoa</taxon>
        <taxon>Spiralia</taxon>
        <taxon>Lophotrochozoa</taxon>
        <taxon>Mollusca</taxon>
        <taxon>Gastropoda</taxon>
        <taxon>Heterobranchia</taxon>
        <taxon>Euthyneura</taxon>
        <taxon>Panpulmonata</taxon>
        <taxon>Sacoglossa</taxon>
        <taxon>Placobranchoidea</taxon>
        <taxon>Plakobranchidae</taxon>
        <taxon>Elysia</taxon>
    </lineage>
</organism>
<dbReference type="GO" id="GO:0007005">
    <property type="term" value="P:mitochondrion organization"/>
    <property type="evidence" value="ECO:0007669"/>
    <property type="project" value="InterPro"/>
</dbReference>
<feature type="compositionally biased region" description="Basic residues" evidence="2">
    <location>
        <begin position="1"/>
        <end position="11"/>
    </location>
</feature>
<gene>
    <name evidence="3" type="ORF">RRG08_025410</name>
</gene>
<dbReference type="PANTHER" id="PTHR36170:SF1">
    <property type="entry name" value="CENTROSOMAL PROTEIN OF 89 KDA"/>
    <property type="match status" value="1"/>
</dbReference>
<comment type="caution">
    <text evidence="3">The sequence shown here is derived from an EMBL/GenBank/DDBJ whole genome shotgun (WGS) entry which is preliminary data.</text>
</comment>
<proteinExistence type="predicted"/>
<feature type="compositionally biased region" description="Low complexity" evidence="2">
    <location>
        <begin position="323"/>
        <end position="337"/>
    </location>
</feature>
<feature type="compositionally biased region" description="Polar residues" evidence="2">
    <location>
        <begin position="35"/>
        <end position="52"/>
    </location>
</feature>
<dbReference type="GO" id="GO:0097539">
    <property type="term" value="C:ciliary transition fiber"/>
    <property type="evidence" value="ECO:0007669"/>
    <property type="project" value="TreeGrafter"/>
</dbReference>
<dbReference type="InterPro" id="IPR033545">
    <property type="entry name" value="CEP89"/>
</dbReference>
<evidence type="ECO:0000313" key="3">
    <source>
        <dbReference type="EMBL" id="KAK3764889.1"/>
    </source>
</evidence>
<dbReference type="PANTHER" id="PTHR36170">
    <property type="entry name" value="CENTROSOMAL PROTEIN OF 89 KDA"/>
    <property type="match status" value="1"/>
</dbReference>
<dbReference type="GO" id="GO:0060271">
    <property type="term" value="P:cilium assembly"/>
    <property type="evidence" value="ECO:0007669"/>
    <property type="project" value="InterPro"/>
</dbReference>
<feature type="coiled-coil region" evidence="1">
    <location>
        <begin position="611"/>
        <end position="673"/>
    </location>
</feature>
<keyword evidence="1" id="KW-0175">Coiled coil</keyword>
<feature type="region of interest" description="Disordered" evidence="2">
    <location>
        <begin position="195"/>
        <end position="258"/>
    </location>
</feature>
<feature type="region of interest" description="Disordered" evidence="2">
    <location>
        <begin position="97"/>
        <end position="121"/>
    </location>
</feature>
<feature type="region of interest" description="Disordered" evidence="2">
    <location>
        <begin position="1"/>
        <end position="82"/>
    </location>
</feature>
<dbReference type="AlphaFoldDB" id="A0AAE0Z8S6"/>
<dbReference type="GO" id="GO:0007268">
    <property type="term" value="P:chemical synaptic transmission"/>
    <property type="evidence" value="ECO:0007669"/>
    <property type="project" value="InterPro"/>
</dbReference>
<accession>A0AAE0Z8S6</accession>
<feature type="region of interest" description="Disordered" evidence="2">
    <location>
        <begin position="274"/>
        <end position="301"/>
    </location>
</feature>
<evidence type="ECO:0000313" key="4">
    <source>
        <dbReference type="Proteomes" id="UP001283361"/>
    </source>
</evidence>
<dbReference type="EMBL" id="JAWDGP010004366">
    <property type="protein sequence ID" value="KAK3764889.1"/>
    <property type="molecule type" value="Genomic_DNA"/>
</dbReference>
<sequence length="862" mass="96237">MVGGKDKKRKSNVTQALVPTAAFAGSPDSAKASKHSSSQLRMAPAASSSKQPRQAAFGPPQPGILGRQDLSDEFSEPESSLFDYQLMDEAGHSTVGFGTWPAQGRSRKQAHSEAAQFSTESYGIYSEPGALERKGDGDQPMAGSIADLYATPMKIKSSMRVATSNRGAEGDGVSLTRTHQDVQAEMQRIHDLPQEMSETMSRSSRQNVRISATYPPVSNQIDSGRGSSRRDSIEEDSATKAAAAAVAEGNSEGNDLSPDLALIADKMTQSRKKQALQSFSSSLQHGAWEDEEPTSVKKTDGGLIDNEEVQTLLCEAETMSRTSYRPSRLSGRSSSTPRGGGGGGAGFLPDMEMQQLRLQNEEMLSELMSLRRVAEAIRDGDVESAQALHAQRQVEELKEESETLKTTVHRLNVELSDLQAKYRPVDSGQIKQAKDVHGLPSKGPIPSWLISKRYLTPLFLAYDDHLEHKDEVIKECKAELASLKKKAEDVLKENQKLRLSSGGFSGQGDTTEWHQLKEQARLVLEENQILMERLEVQSHKSKDMYTTHIGEISRMAKKLATCEGEKADLERELDEIRLKYKELKHKHDQTLLDMGSQVNVHTHINSISDLKRSVTEEKENVRKEVDSIKIKLKASEKECKSQALYMIDLDAENRRLKAEIEAMQKSVARTQQKMLVLHRAVELSEDKEMVTQEQLANVIKVAEKTALERDTVYKVAREQQEESKLTVSKLMKGSVTVGKLEEQLKLCRMKASAKLNTVADRLKDQDEAFNRQKQEYEREIQYLRLLVKEKEELIQSLEQDKKLTEQDLETMWQAATSENNRVKTLLRTGGRKLVGNVHLADALKEEMENQELQLFSDDSAAI</sequence>
<protein>
    <submittedName>
        <fullName evidence="3">Uncharacterized protein</fullName>
    </submittedName>
</protein>
<feature type="compositionally biased region" description="Polar residues" evidence="2">
    <location>
        <begin position="275"/>
        <end position="284"/>
    </location>
</feature>